<comment type="caution">
    <text evidence="2">The sequence shown here is derived from an EMBL/GenBank/DDBJ whole genome shotgun (WGS) entry which is preliminary data.</text>
</comment>
<evidence type="ECO:0000313" key="2">
    <source>
        <dbReference type="EMBL" id="KAG8228178.1"/>
    </source>
</evidence>
<dbReference type="Proteomes" id="UP000792457">
    <property type="component" value="Unassembled WGS sequence"/>
</dbReference>
<feature type="compositionally biased region" description="Low complexity" evidence="1">
    <location>
        <begin position="18"/>
        <end position="37"/>
    </location>
</feature>
<name>A0A8K0K953_LADFU</name>
<dbReference type="PANTHER" id="PTHR22146">
    <property type="entry name" value="CAT EYE SYNDROME CRITICAL REGION PROTEIN 6"/>
    <property type="match status" value="1"/>
</dbReference>
<feature type="compositionally biased region" description="Polar residues" evidence="1">
    <location>
        <begin position="38"/>
        <end position="54"/>
    </location>
</feature>
<evidence type="ECO:0000256" key="1">
    <source>
        <dbReference type="SAM" id="MobiDB-lite"/>
    </source>
</evidence>
<gene>
    <name evidence="2" type="ORF">J437_LFUL014413</name>
</gene>
<organism evidence="2 3">
    <name type="scientific">Ladona fulva</name>
    <name type="common">Scarce chaser dragonfly</name>
    <name type="synonym">Libellula fulva</name>
    <dbReference type="NCBI Taxonomy" id="123851"/>
    <lineage>
        <taxon>Eukaryota</taxon>
        <taxon>Metazoa</taxon>
        <taxon>Ecdysozoa</taxon>
        <taxon>Arthropoda</taxon>
        <taxon>Hexapoda</taxon>
        <taxon>Insecta</taxon>
        <taxon>Pterygota</taxon>
        <taxon>Palaeoptera</taxon>
        <taxon>Odonata</taxon>
        <taxon>Epiprocta</taxon>
        <taxon>Anisoptera</taxon>
        <taxon>Libelluloidea</taxon>
        <taxon>Libellulidae</taxon>
        <taxon>Ladona</taxon>
    </lineage>
</organism>
<feature type="compositionally biased region" description="Basic and acidic residues" evidence="1">
    <location>
        <begin position="112"/>
        <end position="124"/>
    </location>
</feature>
<keyword evidence="3" id="KW-1185">Reference proteome</keyword>
<feature type="region of interest" description="Disordered" evidence="1">
    <location>
        <begin position="112"/>
        <end position="143"/>
    </location>
</feature>
<dbReference type="PANTHER" id="PTHR22146:SF17">
    <property type="entry name" value="PROTEIN FAM166B-LIKE PROTEIN"/>
    <property type="match status" value="1"/>
</dbReference>
<proteinExistence type="predicted"/>
<dbReference type="OrthoDB" id="8181742at2759"/>
<feature type="region of interest" description="Disordered" evidence="1">
    <location>
        <begin position="1"/>
        <end position="75"/>
    </location>
</feature>
<accession>A0A8K0K953</accession>
<sequence length="212" mass="24489">MGERGAHPYRQTCEPYNQSLTQQQQHQQHNGQPSSHQPHTTARSSALNSSPPETSSHRDFNGASYDSSGITDPHRNRRFILGYTGYIPGLNFRYGKSFERAADDSVAEFGRRLREQNERRDKDRAHRARSAPKTFSSRPREQVRTAMRDYEEKNKYKATSISPEYPPIAGYTGHIPRLTDASLSQRYNAAARHGLMLLQEDRERWRLSEKRQ</sequence>
<dbReference type="AlphaFoldDB" id="A0A8K0K953"/>
<reference evidence="2" key="1">
    <citation type="submission" date="2013-04" db="EMBL/GenBank/DDBJ databases">
        <authorList>
            <person name="Qu J."/>
            <person name="Murali S.C."/>
            <person name="Bandaranaike D."/>
            <person name="Bellair M."/>
            <person name="Blankenburg K."/>
            <person name="Chao H."/>
            <person name="Dinh H."/>
            <person name="Doddapaneni H."/>
            <person name="Downs B."/>
            <person name="Dugan-Rocha S."/>
            <person name="Elkadiri S."/>
            <person name="Gnanaolivu R.D."/>
            <person name="Hernandez B."/>
            <person name="Javaid M."/>
            <person name="Jayaseelan J.C."/>
            <person name="Lee S."/>
            <person name="Li M."/>
            <person name="Ming W."/>
            <person name="Munidasa M."/>
            <person name="Muniz J."/>
            <person name="Nguyen L."/>
            <person name="Ongeri F."/>
            <person name="Osuji N."/>
            <person name="Pu L.-L."/>
            <person name="Puazo M."/>
            <person name="Qu C."/>
            <person name="Quiroz J."/>
            <person name="Raj R."/>
            <person name="Weissenberger G."/>
            <person name="Xin Y."/>
            <person name="Zou X."/>
            <person name="Han Y."/>
            <person name="Richards S."/>
            <person name="Worley K."/>
            <person name="Muzny D."/>
            <person name="Gibbs R."/>
        </authorList>
    </citation>
    <scope>NUCLEOTIDE SEQUENCE</scope>
    <source>
        <strain evidence="2">Sampled in the wild</strain>
    </source>
</reference>
<dbReference type="EMBL" id="KZ308361">
    <property type="protein sequence ID" value="KAG8228178.1"/>
    <property type="molecule type" value="Genomic_DNA"/>
</dbReference>
<reference evidence="2" key="2">
    <citation type="submission" date="2017-10" db="EMBL/GenBank/DDBJ databases">
        <title>Ladona fulva Genome sequencing and assembly.</title>
        <authorList>
            <person name="Murali S."/>
            <person name="Richards S."/>
            <person name="Bandaranaike D."/>
            <person name="Bellair M."/>
            <person name="Blankenburg K."/>
            <person name="Chao H."/>
            <person name="Dinh H."/>
            <person name="Doddapaneni H."/>
            <person name="Dugan-Rocha S."/>
            <person name="Elkadiri S."/>
            <person name="Gnanaolivu R."/>
            <person name="Hernandez B."/>
            <person name="Skinner E."/>
            <person name="Javaid M."/>
            <person name="Lee S."/>
            <person name="Li M."/>
            <person name="Ming W."/>
            <person name="Munidasa M."/>
            <person name="Muniz J."/>
            <person name="Nguyen L."/>
            <person name="Hughes D."/>
            <person name="Osuji N."/>
            <person name="Pu L.-L."/>
            <person name="Puazo M."/>
            <person name="Qu C."/>
            <person name="Quiroz J."/>
            <person name="Raj R."/>
            <person name="Weissenberger G."/>
            <person name="Xin Y."/>
            <person name="Zou X."/>
            <person name="Han Y."/>
            <person name="Worley K."/>
            <person name="Muzny D."/>
            <person name="Gibbs R."/>
        </authorList>
    </citation>
    <scope>NUCLEOTIDE SEQUENCE</scope>
    <source>
        <strain evidence="2">Sampled in the wild</strain>
    </source>
</reference>
<protein>
    <submittedName>
        <fullName evidence="2">Uncharacterized protein</fullName>
    </submittedName>
</protein>
<evidence type="ECO:0000313" key="3">
    <source>
        <dbReference type="Proteomes" id="UP000792457"/>
    </source>
</evidence>